<dbReference type="Proteomes" id="UP000053573">
    <property type="component" value="Unassembled WGS sequence"/>
</dbReference>
<dbReference type="AlphaFoldDB" id="A0A0H1B3U2"/>
<keyword evidence="1" id="KW-0175">Coiled coil</keyword>
<dbReference type="EMBL" id="LDEV01003510">
    <property type="protein sequence ID" value="KLJ05748.1"/>
    <property type="molecule type" value="Genomic_DNA"/>
</dbReference>
<comment type="caution">
    <text evidence="4">The sequence shown here is derived from an EMBL/GenBank/DDBJ whole genome shotgun (WGS) entry which is preliminary data.</text>
</comment>
<evidence type="ECO:0000256" key="1">
    <source>
        <dbReference type="SAM" id="Coils"/>
    </source>
</evidence>
<dbReference type="SUPFAM" id="SSF57997">
    <property type="entry name" value="Tropomyosin"/>
    <property type="match status" value="1"/>
</dbReference>
<proteinExistence type="predicted"/>
<feature type="compositionally biased region" description="Low complexity" evidence="2">
    <location>
        <begin position="837"/>
        <end position="852"/>
    </location>
</feature>
<evidence type="ECO:0000313" key="5">
    <source>
        <dbReference type="Proteomes" id="UP000053573"/>
    </source>
</evidence>
<dbReference type="STRING" id="2060906.A0A0H1B3U2"/>
<feature type="compositionally biased region" description="Basic and acidic residues" evidence="2">
    <location>
        <begin position="868"/>
        <end position="893"/>
    </location>
</feature>
<feature type="compositionally biased region" description="Polar residues" evidence="2">
    <location>
        <begin position="769"/>
        <end position="778"/>
    </location>
</feature>
<feature type="coiled-coil region" evidence="1">
    <location>
        <begin position="617"/>
        <end position="672"/>
    </location>
</feature>
<dbReference type="OrthoDB" id="4186800at2759"/>
<name>A0A0H1B3U2_9EURO</name>
<feature type="region of interest" description="Disordered" evidence="2">
    <location>
        <begin position="750"/>
        <end position="971"/>
    </location>
</feature>
<keyword evidence="3" id="KW-0812">Transmembrane</keyword>
<accession>A0A0H1B3U2</accession>
<keyword evidence="3" id="KW-1133">Transmembrane helix</keyword>
<feature type="transmembrane region" description="Helical" evidence="3">
    <location>
        <begin position="6"/>
        <end position="27"/>
    </location>
</feature>
<reference evidence="5" key="1">
    <citation type="journal article" date="2015" name="PLoS Genet.">
        <title>The dynamic genome and transcriptome of the human fungal pathogen Blastomyces and close relative Emmonsia.</title>
        <authorList>
            <person name="Munoz J.F."/>
            <person name="Gauthier G.M."/>
            <person name="Desjardins C.A."/>
            <person name="Gallo J.E."/>
            <person name="Holder J."/>
            <person name="Sullivan T.D."/>
            <person name="Marty A.J."/>
            <person name="Carmen J.C."/>
            <person name="Chen Z."/>
            <person name="Ding L."/>
            <person name="Gujja S."/>
            <person name="Magrini V."/>
            <person name="Misas E."/>
            <person name="Mitreva M."/>
            <person name="Priest M."/>
            <person name="Saif S."/>
            <person name="Whiston E.A."/>
            <person name="Young S."/>
            <person name="Zeng Q."/>
            <person name="Goldman W.E."/>
            <person name="Mardis E.R."/>
            <person name="Taylor J.W."/>
            <person name="McEwen J.G."/>
            <person name="Clay O.K."/>
            <person name="Klein B.S."/>
            <person name="Cuomo C.A."/>
        </authorList>
    </citation>
    <scope>NUCLEOTIDE SEQUENCE [LARGE SCALE GENOMIC DNA]</scope>
    <source>
        <strain evidence="5">UAMH 139</strain>
    </source>
</reference>
<organism evidence="4 5">
    <name type="scientific">Blastomyces silverae</name>
    <dbReference type="NCBI Taxonomy" id="2060906"/>
    <lineage>
        <taxon>Eukaryota</taxon>
        <taxon>Fungi</taxon>
        <taxon>Dikarya</taxon>
        <taxon>Ascomycota</taxon>
        <taxon>Pezizomycotina</taxon>
        <taxon>Eurotiomycetes</taxon>
        <taxon>Eurotiomycetidae</taxon>
        <taxon>Onygenales</taxon>
        <taxon>Ajellomycetaceae</taxon>
        <taxon>Blastomyces</taxon>
    </lineage>
</organism>
<evidence type="ECO:0000313" key="4">
    <source>
        <dbReference type="EMBL" id="KLJ05748.1"/>
    </source>
</evidence>
<protein>
    <submittedName>
        <fullName evidence="4">Uncharacterized protein</fullName>
    </submittedName>
</protein>
<evidence type="ECO:0000256" key="3">
    <source>
        <dbReference type="SAM" id="Phobius"/>
    </source>
</evidence>
<feature type="compositionally biased region" description="Basic residues" evidence="2">
    <location>
        <begin position="962"/>
        <end position="971"/>
    </location>
</feature>
<keyword evidence="5" id="KW-1185">Reference proteome</keyword>
<gene>
    <name evidence="4" type="ORF">EMPG_10788</name>
</gene>
<sequence length="971" mass="108558">MEPYLLIGVFTLLTSIGFYLPVPFTNIHPDRPLSERLAGALQLTATGECAARLYSYFSTPHQNYTDSYAFETDPKVHDTRTTIYTPIPEQFQQGNAQRAFQDSQNPPQTVTVFLTSTITGPYGAGHTIMPDNIYEVPTNPEWVLSRWSLQLEDEMLRNPNMYTAIILLFAFITWFFSRSRHSKISGSHDATPLASKGTDTEFVQALLTRLFELISSQMNTTNTTPNISETFNASLQHVQEQVNRLRTEQKSEITSARFASLTDLVGDLKNKMAQRLDLEELSAKVKASNSSLQSLKVQVDRLLEAPRSKLTGAELASLIDQMPDLGLKFTSKADFDQLLIRSTEMMNTLDSQDVKIQQTVDRWNEFTTWRQDLRSELQDLRTSFDTKGKEVRDLTMGFAHFKEKQMANHQVTQQTLTDSKTIVLELQKKITSSENRTNILTQDIETLKGQTKNSKKTEISTVVLTDQIGELQAKMASSEEAIQKLNREWELWMRGDGVWEGGGPMQFPNTQAIDLGAKIESHMNTANSITRDLDTLKEVTQESKNRTGELQGKLISHESTIKQLTGDLEALKNIKHAPNNQFELLQKKVASNENATNTLIRDLDKLKNATLGSKSQTDEVRGKLKSSEETLQRLTNDMRVLNNGRRDPNNEIKQLQEKVNLFDTSIERLTQALETLKNGQPEAGIEAKVNKLRSTLNQVDTMALTTRSDVDRITARIKEVDQSARTSRALLTQQGIEILKLREKLGITAPLTNPFDNESELAQKDAAKSTASMSSQISSRKEPTKYIQNEPAQTSTIPKDDKPQPSAPLSAIQPRGDFDHRDATYSTEETTSKEPARPTTSPTSATLTSPPLDTVTSAPGSKTLVPKQQDKNISRWDPAYEKSDVIPRAEKRTSQAALGAVAPLKGAESKELSEPLAKQTTLSSKPQSYQPSSEASSRQPDKNISRWDPAYVGPEGALSHDKKSKKKPARK</sequence>
<feature type="compositionally biased region" description="Polar residues" evidence="2">
    <location>
        <begin position="786"/>
        <end position="797"/>
    </location>
</feature>
<feature type="compositionally biased region" description="Polar residues" evidence="2">
    <location>
        <begin position="918"/>
        <end position="938"/>
    </location>
</feature>
<evidence type="ECO:0000256" key="2">
    <source>
        <dbReference type="SAM" id="MobiDB-lite"/>
    </source>
</evidence>
<keyword evidence="3" id="KW-0472">Membrane</keyword>